<dbReference type="PATRIC" id="fig|1131731.3.peg.3680"/>
<proteinExistence type="predicted"/>
<sequence length="114" mass="13113">MIFTSNDQVILLTWEDDITLRNNTSFKDTMKELVKSDSKQLLLCLEGVQYLNSGALGVIADSVMEARKYQKELVVVATQNSVKEIFNIVKFGSFIKLFDSKEEALQFFKRDQHE</sequence>
<dbReference type="PROSITE" id="PS50801">
    <property type="entry name" value="STAS"/>
    <property type="match status" value="1"/>
</dbReference>
<evidence type="ECO:0000313" key="3">
    <source>
        <dbReference type="Proteomes" id="UP000006315"/>
    </source>
</evidence>
<dbReference type="Gene3D" id="3.30.750.24">
    <property type="entry name" value="STAS domain"/>
    <property type="match status" value="1"/>
</dbReference>
<evidence type="ECO:0000259" key="1">
    <source>
        <dbReference type="PROSITE" id="PS50801"/>
    </source>
</evidence>
<dbReference type="PANTHER" id="PTHR33495">
    <property type="entry name" value="ANTI-SIGMA FACTOR ANTAGONIST TM_1081-RELATED-RELATED"/>
    <property type="match status" value="1"/>
</dbReference>
<dbReference type="PANTHER" id="PTHR33495:SF2">
    <property type="entry name" value="ANTI-SIGMA FACTOR ANTAGONIST TM_1081-RELATED"/>
    <property type="match status" value="1"/>
</dbReference>
<dbReference type="CDD" id="cd07043">
    <property type="entry name" value="STAS_anti-anti-sigma_factors"/>
    <property type="match status" value="1"/>
</dbReference>
<dbReference type="STRING" id="1131731.BAZO_18041"/>
<dbReference type="GO" id="GO:0043856">
    <property type="term" value="F:anti-sigma factor antagonist activity"/>
    <property type="evidence" value="ECO:0007669"/>
    <property type="project" value="TreeGrafter"/>
</dbReference>
<dbReference type="RefSeq" id="WP_003332800.1">
    <property type="nucleotide sequence ID" value="NZ_AJLR01000147.1"/>
</dbReference>
<dbReference type="SUPFAM" id="SSF52091">
    <property type="entry name" value="SpoIIaa-like"/>
    <property type="match status" value="1"/>
</dbReference>
<keyword evidence="3" id="KW-1185">Reference proteome</keyword>
<dbReference type="Pfam" id="PF01740">
    <property type="entry name" value="STAS"/>
    <property type="match status" value="1"/>
</dbReference>
<dbReference type="Proteomes" id="UP000006315">
    <property type="component" value="Unassembled WGS sequence"/>
</dbReference>
<dbReference type="EMBL" id="AJLR01000147">
    <property type="protein sequence ID" value="EKN63179.1"/>
    <property type="molecule type" value="Genomic_DNA"/>
</dbReference>
<dbReference type="InterPro" id="IPR002645">
    <property type="entry name" value="STAS_dom"/>
</dbReference>
<dbReference type="GeneID" id="89468844"/>
<reference evidence="2 3" key="1">
    <citation type="journal article" date="2012" name="Front. Microbiol.">
        <title>Redundancy and modularity in membrane-associated dissimilatory nitrate reduction in Bacillus.</title>
        <authorList>
            <person name="Heylen K."/>
            <person name="Keltjens J."/>
        </authorList>
    </citation>
    <scope>NUCLEOTIDE SEQUENCE [LARGE SCALE GENOMIC DNA]</scope>
    <source>
        <strain evidence="2 3">LMG 9581</strain>
    </source>
</reference>
<gene>
    <name evidence="2" type="ORF">BAZO_18041</name>
</gene>
<accession>K6D4H7</accession>
<dbReference type="InterPro" id="IPR036513">
    <property type="entry name" value="STAS_dom_sf"/>
</dbReference>
<name>K6D4H7_SCHAZ</name>
<feature type="domain" description="STAS" evidence="1">
    <location>
        <begin position="1"/>
        <end position="108"/>
    </location>
</feature>
<dbReference type="AlphaFoldDB" id="K6D4H7"/>
<protein>
    <submittedName>
        <fullName evidence="2">Anti-sigma factor antagonist</fullName>
    </submittedName>
</protein>
<organism evidence="2 3">
    <name type="scientific">Schinkia azotoformans LMG 9581</name>
    <dbReference type="NCBI Taxonomy" id="1131731"/>
    <lineage>
        <taxon>Bacteria</taxon>
        <taxon>Bacillati</taxon>
        <taxon>Bacillota</taxon>
        <taxon>Bacilli</taxon>
        <taxon>Bacillales</taxon>
        <taxon>Bacillaceae</taxon>
        <taxon>Calidifontibacillus/Schinkia group</taxon>
        <taxon>Schinkia</taxon>
    </lineage>
</organism>
<comment type="caution">
    <text evidence="2">The sequence shown here is derived from an EMBL/GenBank/DDBJ whole genome shotgun (WGS) entry which is preliminary data.</text>
</comment>
<evidence type="ECO:0000313" key="2">
    <source>
        <dbReference type="EMBL" id="EKN63179.1"/>
    </source>
</evidence>